<feature type="region of interest" description="Disordered" evidence="8">
    <location>
        <begin position="157"/>
        <end position="178"/>
    </location>
</feature>
<feature type="compositionally biased region" description="Polar residues" evidence="8">
    <location>
        <begin position="516"/>
        <end position="529"/>
    </location>
</feature>
<accession>A0A8W8N8W4</accession>
<dbReference type="OMA" id="DTICAQC"/>
<dbReference type="AlphaFoldDB" id="A0A8W8N8W4"/>
<feature type="disulfide bond" evidence="7">
    <location>
        <begin position="65"/>
        <end position="78"/>
    </location>
</feature>
<keyword evidence="6" id="KW-0325">Glycoprotein</keyword>
<feature type="compositionally biased region" description="Polar residues" evidence="8">
    <location>
        <begin position="213"/>
        <end position="230"/>
    </location>
</feature>
<evidence type="ECO:0000256" key="2">
    <source>
        <dbReference type="ARBA" id="ARBA00022737"/>
    </source>
</evidence>
<dbReference type="SMART" id="SM00208">
    <property type="entry name" value="TNFR"/>
    <property type="match status" value="2"/>
</dbReference>
<feature type="disulfide bond" evidence="7">
    <location>
        <begin position="47"/>
        <end position="62"/>
    </location>
</feature>
<feature type="repeat" description="TNFR-Cys" evidence="7">
    <location>
        <begin position="46"/>
        <end position="86"/>
    </location>
</feature>
<feature type="compositionally biased region" description="Low complexity" evidence="8">
    <location>
        <begin position="198"/>
        <end position="209"/>
    </location>
</feature>
<keyword evidence="3 9" id="KW-0472">Membrane</keyword>
<dbReference type="Gene3D" id="2.10.50.10">
    <property type="entry name" value="Tumor Necrosis Factor Receptor, subunit A, domain 2"/>
    <property type="match status" value="2"/>
</dbReference>
<evidence type="ECO:0000256" key="6">
    <source>
        <dbReference type="ARBA" id="ARBA00023180"/>
    </source>
</evidence>
<dbReference type="PROSITE" id="PS50050">
    <property type="entry name" value="TNFR_NGFR_2"/>
    <property type="match status" value="1"/>
</dbReference>
<proteinExistence type="predicted"/>
<dbReference type="Proteomes" id="UP000005408">
    <property type="component" value="Unassembled WGS sequence"/>
</dbReference>
<feature type="signal peptide" evidence="10">
    <location>
        <begin position="1"/>
        <end position="18"/>
    </location>
</feature>
<keyword evidence="9" id="KW-1133">Transmembrane helix</keyword>
<organism evidence="12 13">
    <name type="scientific">Magallana gigas</name>
    <name type="common">Pacific oyster</name>
    <name type="synonym">Crassostrea gigas</name>
    <dbReference type="NCBI Taxonomy" id="29159"/>
    <lineage>
        <taxon>Eukaryota</taxon>
        <taxon>Metazoa</taxon>
        <taxon>Spiralia</taxon>
        <taxon>Lophotrochozoa</taxon>
        <taxon>Mollusca</taxon>
        <taxon>Bivalvia</taxon>
        <taxon>Autobranchia</taxon>
        <taxon>Pteriomorphia</taxon>
        <taxon>Ostreida</taxon>
        <taxon>Ostreoidea</taxon>
        <taxon>Ostreidae</taxon>
        <taxon>Magallana</taxon>
    </lineage>
</organism>
<feature type="chain" id="PRO_5036489767" description="TNFR-Cys domain-containing protein" evidence="10">
    <location>
        <begin position="19"/>
        <end position="658"/>
    </location>
</feature>
<dbReference type="OrthoDB" id="10048028at2759"/>
<feature type="compositionally biased region" description="Basic and acidic residues" evidence="8">
    <location>
        <begin position="618"/>
        <end position="635"/>
    </location>
</feature>
<evidence type="ECO:0000259" key="11">
    <source>
        <dbReference type="PROSITE" id="PS50050"/>
    </source>
</evidence>
<evidence type="ECO:0000313" key="13">
    <source>
        <dbReference type="Proteomes" id="UP000005408"/>
    </source>
</evidence>
<feature type="region of interest" description="Disordered" evidence="8">
    <location>
        <begin position="111"/>
        <end position="131"/>
    </location>
</feature>
<feature type="compositionally biased region" description="Basic and acidic residues" evidence="8">
    <location>
        <begin position="643"/>
        <end position="658"/>
    </location>
</feature>
<keyword evidence="2" id="KW-0677">Repeat</keyword>
<evidence type="ECO:0000313" key="12">
    <source>
        <dbReference type="EnsemblMetazoa" id="G5121.9:cds"/>
    </source>
</evidence>
<evidence type="ECO:0000256" key="8">
    <source>
        <dbReference type="SAM" id="MobiDB-lite"/>
    </source>
</evidence>
<dbReference type="CDD" id="cd00185">
    <property type="entry name" value="TNFRSF"/>
    <property type="match status" value="1"/>
</dbReference>
<feature type="compositionally biased region" description="Low complexity" evidence="8">
    <location>
        <begin position="255"/>
        <end position="289"/>
    </location>
</feature>
<keyword evidence="13" id="KW-1185">Reference proteome</keyword>
<dbReference type="PROSITE" id="PS00652">
    <property type="entry name" value="TNFR_NGFR_1"/>
    <property type="match status" value="1"/>
</dbReference>
<evidence type="ECO:0000256" key="5">
    <source>
        <dbReference type="ARBA" id="ARBA00023170"/>
    </source>
</evidence>
<evidence type="ECO:0000256" key="7">
    <source>
        <dbReference type="PROSITE-ProRule" id="PRU00206"/>
    </source>
</evidence>
<keyword evidence="5" id="KW-0675">Receptor</keyword>
<dbReference type="PANTHER" id="PTHR46330:SF6">
    <property type="entry name" value="HEMATOPOIETIC DEATH RECEPTOR-RELATED"/>
    <property type="match status" value="1"/>
</dbReference>
<evidence type="ECO:0000256" key="9">
    <source>
        <dbReference type="SAM" id="Phobius"/>
    </source>
</evidence>
<evidence type="ECO:0000256" key="10">
    <source>
        <dbReference type="SAM" id="SignalP"/>
    </source>
</evidence>
<evidence type="ECO:0000256" key="1">
    <source>
        <dbReference type="ARBA" id="ARBA00004370"/>
    </source>
</evidence>
<sequence length="658" mass="71477">MKVSCIALMFICVAQVLGARTDCRQCKAGHYAKRHCNEFHDTICAQCPEGTYTPKSNTRELCFSCSTCRKGFFEIKSCTFRQDTVCGSCSQKEYSDLSSYRIDCVHDRKEIQNEQPRESTTEESIDLGSGDGELIINRDGVKPTVIDDVFIEKESHHVTSLPHAQNETLDTEGSGEGFPISVSPEEEYEPTDQNVTFTTSTESMTTTEEPLIVTQSPTSLPENLNTSAYITTSKTDSSSNDTGYAITSEHTPLASSTSEAISTSTSTSTSEPTSFSTTVKATEPLETPKTPTPEPTSEPSTPTPQTTTSTTTTTTTTTTMSTTSSTTEPEITTPTVQTTPEPTTTTTKTKPLHYTDKDGMVIIDLRGSTIIDLRTTPTPRPKYKVTTVKTIGLDSGDNGIVIDLGKQEEDFIDLQDNSLKDTATKDKSPLKAGALGSKKMDDDDGVKIGIVVAVVIVAAIIFFVVGFLVSRYCRKKRSGSFKVKNDIENGSAKGSTPNVLDYKDGGIYDEIEKDSATPTKNGKPNGTAHSTEDVYAVPDKRKSNPPESPKLEEQLDKIKFIDDTEEETEAKEDDKLLEDSDEKYSSFASIPNGSVKQNGDVTSNDYVSESSPILNSRDTPEIKEPSDEEASGKESEDAEESPLLEKAEGGEKQAETSS</sequence>
<dbReference type="GO" id="GO:0016020">
    <property type="term" value="C:membrane"/>
    <property type="evidence" value="ECO:0007669"/>
    <property type="project" value="UniProtKB-SubCell"/>
</dbReference>
<name>A0A8W8N8W4_MAGGI</name>
<dbReference type="SUPFAM" id="SSF57586">
    <property type="entry name" value="TNF receptor-like"/>
    <property type="match status" value="2"/>
</dbReference>
<evidence type="ECO:0000256" key="3">
    <source>
        <dbReference type="ARBA" id="ARBA00023136"/>
    </source>
</evidence>
<feature type="transmembrane region" description="Helical" evidence="9">
    <location>
        <begin position="448"/>
        <end position="469"/>
    </location>
</feature>
<feature type="region of interest" description="Disordered" evidence="8">
    <location>
        <begin position="198"/>
        <end position="352"/>
    </location>
</feature>
<keyword evidence="4 7" id="KW-1015">Disulfide bond</keyword>
<feature type="compositionally biased region" description="Basic and acidic residues" evidence="8">
    <location>
        <begin position="111"/>
        <end position="120"/>
    </location>
</feature>
<comment type="subcellular location">
    <subcellularLocation>
        <location evidence="1">Membrane</location>
    </subcellularLocation>
</comment>
<evidence type="ECO:0000256" key="4">
    <source>
        <dbReference type="ARBA" id="ARBA00023157"/>
    </source>
</evidence>
<feature type="compositionally biased region" description="Low complexity" evidence="8">
    <location>
        <begin position="297"/>
        <end position="349"/>
    </location>
</feature>
<feature type="compositionally biased region" description="Low complexity" evidence="8">
    <location>
        <begin position="231"/>
        <end position="242"/>
    </location>
</feature>
<protein>
    <recommendedName>
        <fullName evidence="11">TNFR-Cys domain-containing protein</fullName>
    </recommendedName>
</protein>
<dbReference type="PANTHER" id="PTHR46330">
    <property type="entry name" value="TUMOR NECROSIS FACTOR RECEPTOR SUPERFAMILY MEMBER 10B"/>
    <property type="match status" value="1"/>
</dbReference>
<keyword evidence="9" id="KW-0812">Transmembrane</keyword>
<dbReference type="Pfam" id="PF00020">
    <property type="entry name" value="TNFR_c6"/>
    <property type="match status" value="1"/>
</dbReference>
<feature type="region of interest" description="Disordered" evidence="8">
    <location>
        <begin position="512"/>
        <end position="658"/>
    </location>
</feature>
<keyword evidence="10" id="KW-0732">Signal</keyword>
<dbReference type="EnsemblMetazoa" id="G5121.9">
    <property type="protein sequence ID" value="G5121.9:cds"/>
    <property type="gene ID" value="G5121"/>
</dbReference>
<feature type="compositionally biased region" description="Basic and acidic residues" evidence="8">
    <location>
        <begin position="572"/>
        <end position="584"/>
    </location>
</feature>
<dbReference type="InterPro" id="IPR052491">
    <property type="entry name" value="TNFRSF10"/>
</dbReference>
<dbReference type="InterPro" id="IPR001368">
    <property type="entry name" value="TNFR/NGFR_Cys_rich_reg"/>
</dbReference>
<feature type="domain" description="TNFR-Cys" evidence="11">
    <location>
        <begin position="46"/>
        <end position="86"/>
    </location>
</feature>
<feature type="compositionally biased region" description="Basic and acidic residues" evidence="8">
    <location>
        <begin position="538"/>
        <end position="562"/>
    </location>
</feature>
<feature type="disulfide bond" evidence="7">
    <location>
        <begin position="68"/>
        <end position="86"/>
    </location>
</feature>
<feature type="compositionally biased region" description="Polar residues" evidence="8">
    <location>
        <begin position="586"/>
        <end position="617"/>
    </location>
</feature>
<reference evidence="12" key="1">
    <citation type="submission" date="2022-08" db="UniProtKB">
        <authorList>
            <consortium name="EnsemblMetazoa"/>
        </authorList>
    </citation>
    <scope>IDENTIFICATION</scope>
    <source>
        <strain evidence="12">05x7-T-G4-1.051#20</strain>
    </source>
</reference>